<organism evidence="1 2">
    <name type="scientific">Candidatus Uhrbacteria bacterium GW2011_GWF2_46_218</name>
    <dbReference type="NCBI Taxonomy" id="1619001"/>
    <lineage>
        <taxon>Bacteria</taxon>
        <taxon>Candidatus Uhriibacteriota</taxon>
    </lineage>
</organism>
<protein>
    <submittedName>
        <fullName evidence="1">Uncharacterized protein</fullName>
    </submittedName>
</protein>
<proteinExistence type="predicted"/>
<accession>A0A0G1PND4</accession>
<reference evidence="1 2" key="1">
    <citation type="journal article" date="2015" name="Nature">
        <title>rRNA introns, odd ribosomes, and small enigmatic genomes across a large radiation of phyla.</title>
        <authorList>
            <person name="Brown C.T."/>
            <person name="Hug L.A."/>
            <person name="Thomas B.C."/>
            <person name="Sharon I."/>
            <person name="Castelle C.J."/>
            <person name="Singh A."/>
            <person name="Wilkins M.J."/>
            <person name="Williams K.H."/>
            <person name="Banfield J.F."/>
        </authorList>
    </citation>
    <scope>NUCLEOTIDE SEQUENCE [LARGE SCALE GENOMIC DNA]</scope>
</reference>
<evidence type="ECO:0000313" key="2">
    <source>
        <dbReference type="Proteomes" id="UP000034705"/>
    </source>
</evidence>
<evidence type="ECO:0000313" key="1">
    <source>
        <dbReference type="EMBL" id="KKU34304.1"/>
    </source>
</evidence>
<name>A0A0G1PND4_9BACT</name>
<dbReference type="EMBL" id="LCMG01000001">
    <property type="protein sequence ID" value="KKU34304.1"/>
    <property type="molecule type" value="Genomic_DNA"/>
</dbReference>
<comment type="caution">
    <text evidence="1">The sequence shown here is derived from an EMBL/GenBank/DDBJ whole genome shotgun (WGS) entry which is preliminary data.</text>
</comment>
<sequence>MEGAERHQEVTERESVQEKTVAAILSTAVFEHDENNPRIFRVHLAYGSKRLDCYVLKDTKVAGAMIESEQTKEKKEGETSLLYRALYHVLRGVANRLGEALSYTFVTENEKLIAWANTHGNEIFHWKKTTVDHESSLGSFSCEIFPTVSKRKAQQRKTHQKTEILLWEVREYFPG</sequence>
<dbReference type="Proteomes" id="UP000034705">
    <property type="component" value="Unassembled WGS sequence"/>
</dbReference>
<gene>
    <name evidence="1" type="ORF">UX45_C0001G0013</name>
</gene>
<dbReference type="AlphaFoldDB" id="A0A0G1PND4"/>